<dbReference type="InterPro" id="IPR003152">
    <property type="entry name" value="FATC_dom"/>
</dbReference>
<comment type="caution">
    <text evidence="20">The sequence shown here is derived from an EMBL/GenBank/DDBJ whole genome shotgun (WGS) entry which is preliminary data.</text>
</comment>
<dbReference type="InterPro" id="IPR016024">
    <property type="entry name" value="ARM-type_fold"/>
</dbReference>
<keyword evidence="9 16" id="KW-0227">DNA damage</keyword>
<evidence type="ECO:0000256" key="11">
    <source>
        <dbReference type="ARBA" id="ARBA00022840"/>
    </source>
</evidence>
<dbReference type="Gene3D" id="3.30.1010.10">
    <property type="entry name" value="Phosphatidylinositol 3-kinase Catalytic Subunit, Chain A, domain 4"/>
    <property type="match status" value="1"/>
</dbReference>
<sequence length="2953" mass="330845">MSSRSDPKVHSVTSDLQSTKITDRTKGLKRCRELIAEGRISVDAESSSSLIGAILQSIEADVAKIRESKTQDLKSPERIKSAANCLRDIVGKSARILSPKHFPKWHTRIRLVLTRLSDAPVLDLMKAYRFFLECEPIIQGKYLTEKVWVELAEMCFNVVLSDDMKRKFADDVQGDESEVQSSDAAMESEDSSLSLSSSPSKKRKRVHSRPHRTHKLKPVKVCRKELPTGAQNEAMVVLSILLHSPHAPLSVNQVTGDDDRYAVSYAHVPSSVLTRFGRALECYAVDASLYYDMLTAILSTLDHVALNRPTEVTRFSFENWALLVQAWRTKKTNIGESLISVLRTLFPYLTHQDPKDVSFPWIDDISTLLKTLDFEVVNRGSEGLFLECLRLEIVDCGAFRPLGAFTSWTLRSGHNFDAAQALSWAVLEFQADCVQKIYEHSETYMNPGTKRSRQENALLLLLDPGLQPNVRAHQLQVLLFFIERHWSVVHVDNRKEVFGRLLRTHASDPPLIQSWTLLCLTAIAHADMRAPNPDTRTYQPDWDRVWSHALRGVRTAAISRAACHAAFVLNSAPSLVSARHLADGIQTLAKELEIQGPPFPYDSVCAFLSQSIQFARQDARIHRMHLEDKVLTWLIQSWPKPRGVILPQSLLQDAQLLLQTICGMRERTHVSCRPLLPDCVIVRALISLEKTRVVREYILDAVLPAVPRERTVRPSQAIDGEDLAEETPREQRLSRFLIDRLGDLMWDWESASAPRTHLNAGSARYALDFAVIALCFEAALGLNGTRPNRPVIQAACKLSTTVTSLLATDSKYPLADVAQIMLSLEPLLTTTGRDEDANAFPLAMLTPTVGSGIKTEILERLGLNHDSVKQQAAARKQELIRQLALSTDVQDAFGTIAGTLRTVLEQILKGSGAASEPMDPENFFPDTSIRADKHLTPAVRTVQELCIGFLAMNGGLLLPANDPVFDKQLTEVVLLHGQKDLDDIHLEAMRTFLCYVRHGDLDLYPRFMETAQYISGLSKSRTIKCREAFHLLLIQFIEATLPIWTRKAAVPKAAVDILNFIAHEDDLFLSWRARDAQIQFCARYLAADPSSTIWKTYVDHPEDDENDSDDEGDDPEAWNPIGMLRTGTDDHDVRVRFRAALLVPDLFAVSRAGSEPIAGLYEAIGRMLPRLGSSREKILTRLLTEGNIAIVDSATRRSGYYHILEPSFVDPTLSRHTERILRCVAQRLGFPSFRGLFDAYVSQIVFSIRLLCPANLLKLPVQLLGYEHRTIYTAHFRTFGYMILAMDSQTGDGSSQFRALCTHVGKDPAVGIQECFADVTGFCILSFLKGTVAEDMSAQAAAAASGALMPEAPSVAEDALRELLLRWTSDPPNFDELLENTVDGTLAFILHSLGDHDPAVIRRALQREEPVSTYSTVFSALVKYQEQATEIYSDRNPSFPASGLLLAMQSLSQLVNERDRRATVYHVTQQLFADILRSPLLDQQFRLLNALCLWIAVRWPDFHDSTLLHRLVCGAASLLAQRDLSRRAQSILEWAFKQYPQVEQGHRRLPDILLRVSSIVDDFTRQPASQELGASLRTWVDEQVSELYDVAELTEHIVRALSAWPWSHDRHDASTLATLSDILGDSSIVSNRFRLVRRLQALSSQAVDPDAHAQFADIDFWRLKESILPRDQLQIQDVEAFATLLETREGRISSFPREQSRFHGKRRDGTSKAIDWIVTELLLMLDASDISTVHVAYRTLRLVMSVDPTHALELSPDHHREIELIKTYRCVPLVRMPRSLEELHDPESALVGAESDFPHWVRLVATLLSDILSVHEPFYAQLTLILEADSAFTAKVLPVLVHAVLQIDPASREPLSIFLRNVLQSAAASLECTRCIVDIVLYLRQFGQNLGKRDLSHDKWLAIDYMLLAEKAIQCGAYTTALLFIELAHEYSPQIQESAEEELLYEIYSHIDEPDGFYAVKSRDTSRLLVKRFHHEHQWDKAFHFHGASFTSGVPDETAASGLVNSFHAFGFDGLAMDALYKYSPSSELTPLTYRLGWRTESWDLPDSTASGGGGSLYRALRAVFAGRNKDAIKATIQASFLEEIERLRVLGSENLTGIRDAAQNLMCIQQVSRYAMTDIADRSSQWVSFATLGSGFEFPDFENLMATRLALVRADKRREETRNGASPILRSLLDVEKQCLIRLSQAAREAQQSQIALNSIETARRDDSVPEPIEVSVEYAHVLHMQNEQQLAVKLLTDLNLAESQLDDADKAVNFACLGTWLSAARLGDPTNIAEYFDSAALYVKQSPDPESRVKHAFVCEKYATFAAQQYKTIRSSSDGIRWQVYVDRKREQLKHLAKQGQLNLVPSTERLYQIDLAHLNKHADALQMFLAQAIEMYSRALEISDDFDGDAPIRLCSLWFQNFNSTSDAFQQVIQSALKRVPSRKLVFLAHQLSARIDKSSDPTQKTLQSTVLKMCVEHPFHSFYQVWSLLPATEQAGSLSENRRQSGRSAAATEFTSRSEASSELFARLKQDKQCRKRVLDMALLASASQQWALHKLDKNHVSGKYRPIPASIKLQSIANLNVPVLTNPPAVDPSLKYTSFVAVGKFDTQYTTAGGVNLPKIYICLGSDGATYKQLFKGSGTQDDLRQDAVMEQVFTLVNTVLAGNRETKRRSLLVRGYRIVPLGAMAGVLEFVFDTIPYLSLVKNLYRDYTPSGSWTLAKATAEVFRWKTEKIGAQARVPLMEQLLRNFRPVLRHYFTEQHKNPLAWFEMRLAYTRSVATTSIVGHILGLGDRHGSNILVSKTGEVVHIDLGIAFDQGTFLPVPELVPFRLTANMVDGMGVSGTDGVFQRCCEETLRVLRDRSEVIMTVLEVFKHDPLHSWTMSDYKKNKAQQPPDEGTLKSTVALQGLGIDIDMSSGNAAESADRALAGVTRKLDKSLAVGSMVNSLIAQATDPARLASIYYGWGPQN</sequence>
<evidence type="ECO:0000256" key="1">
    <source>
        <dbReference type="ARBA" id="ARBA00004123"/>
    </source>
</evidence>
<dbReference type="GO" id="GO:0000781">
    <property type="term" value="C:chromosome, telomeric region"/>
    <property type="evidence" value="ECO:0007669"/>
    <property type="project" value="UniProtKB-SubCell"/>
</dbReference>
<dbReference type="GO" id="GO:0005634">
    <property type="term" value="C:nucleus"/>
    <property type="evidence" value="ECO:0007669"/>
    <property type="project" value="UniProtKB-SubCell"/>
</dbReference>
<evidence type="ECO:0000256" key="6">
    <source>
        <dbReference type="ARBA" id="ARBA00022527"/>
    </source>
</evidence>
<dbReference type="PROSITE" id="PS50290">
    <property type="entry name" value="PI3_4_KINASE_3"/>
    <property type="match status" value="1"/>
</dbReference>
<dbReference type="InterPro" id="IPR036940">
    <property type="entry name" value="PI3/4_kinase_cat_sf"/>
</dbReference>
<keyword evidence="16" id="KW-0158">Chromosome</keyword>
<keyword evidence="16" id="KW-0156">Chromatin regulator</keyword>
<keyword evidence="7 16" id="KW-0808">Transferase</keyword>
<reference evidence="20" key="1">
    <citation type="submission" date="2023-11" db="EMBL/GenBank/DDBJ databases">
        <authorList>
            <person name="De Vega J J."/>
            <person name="De Vega J J."/>
        </authorList>
    </citation>
    <scope>NUCLEOTIDE SEQUENCE</scope>
</reference>
<comment type="similarity">
    <text evidence="2 16">Belongs to the PI3/PI4-kinase family. ATM subfamily.</text>
</comment>
<comment type="subcellular location">
    <subcellularLocation>
        <location evidence="16">Chromosome</location>
        <location evidence="16">Telomere</location>
    </subcellularLocation>
    <subcellularLocation>
        <location evidence="1 16">Nucleus</location>
    </subcellularLocation>
</comment>
<evidence type="ECO:0000256" key="4">
    <source>
        <dbReference type="ARBA" id="ARBA00012513"/>
    </source>
</evidence>
<feature type="domain" description="FAT" evidence="19">
    <location>
        <begin position="1907"/>
        <end position="2475"/>
    </location>
</feature>
<dbReference type="InterPro" id="IPR038980">
    <property type="entry name" value="ATM_plant"/>
</dbReference>
<dbReference type="InterPro" id="IPR014009">
    <property type="entry name" value="PIK_FAT"/>
</dbReference>
<dbReference type="EC" id="2.7.11.1" evidence="4 16"/>
<dbReference type="GO" id="GO:0004674">
    <property type="term" value="F:protein serine/threonine kinase activity"/>
    <property type="evidence" value="ECO:0007669"/>
    <property type="project" value="UniProtKB-KW"/>
</dbReference>
<dbReference type="GO" id="GO:0006281">
    <property type="term" value="P:DNA repair"/>
    <property type="evidence" value="ECO:0007669"/>
    <property type="project" value="InterPro"/>
</dbReference>
<dbReference type="GO" id="GO:0006325">
    <property type="term" value="P:chromatin organization"/>
    <property type="evidence" value="ECO:0007669"/>
    <property type="project" value="UniProtKB-KW"/>
</dbReference>
<dbReference type="Pfam" id="PF00454">
    <property type="entry name" value="PI3_PI4_kinase"/>
    <property type="match status" value="1"/>
</dbReference>
<dbReference type="PANTHER" id="PTHR37079">
    <property type="entry name" value="SERINE/THREONINE-PROTEIN KINASE ATM"/>
    <property type="match status" value="1"/>
</dbReference>
<comment type="subunit">
    <text evidence="3">Associates with DNA double-strand breaks.</text>
</comment>
<dbReference type="PROSITE" id="PS00916">
    <property type="entry name" value="PI3_4_KINASE_2"/>
    <property type="match status" value="1"/>
</dbReference>
<dbReference type="PANTHER" id="PTHR37079:SF4">
    <property type="entry name" value="SERINE_THREONINE-PROTEIN KINASE ATM"/>
    <property type="match status" value="1"/>
</dbReference>
<dbReference type="Pfam" id="PF11640">
    <property type="entry name" value="TAN"/>
    <property type="match status" value="1"/>
</dbReference>
<dbReference type="Gene3D" id="1.10.1070.11">
    <property type="entry name" value="Phosphatidylinositol 3-/4-kinase, catalytic domain"/>
    <property type="match status" value="1"/>
</dbReference>
<gene>
    <name evidence="20" type="ORF">MYCIT1_LOCUS10629</name>
</gene>
<evidence type="ECO:0000256" key="10">
    <source>
        <dbReference type="ARBA" id="ARBA00022777"/>
    </source>
</evidence>
<evidence type="ECO:0000256" key="16">
    <source>
        <dbReference type="RuleBase" id="RU365027"/>
    </source>
</evidence>
<dbReference type="PROSITE" id="PS51189">
    <property type="entry name" value="FAT"/>
    <property type="match status" value="1"/>
</dbReference>
<feature type="compositionally biased region" description="Low complexity" evidence="17">
    <location>
        <begin position="181"/>
        <end position="199"/>
    </location>
</feature>
<dbReference type="InterPro" id="IPR000403">
    <property type="entry name" value="PI3/4_kinase_cat_dom"/>
</dbReference>
<keyword evidence="16" id="KW-0779">Telomere</keyword>
<dbReference type="SUPFAM" id="SSF56112">
    <property type="entry name" value="Protein kinase-like (PK-like)"/>
    <property type="match status" value="1"/>
</dbReference>
<dbReference type="CDD" id="cd05171">
    <property type="entry name" value="PIKKc_ATM"/>
    <property type="match status" value="1"/>
</dbReference>
<evidence type="ECO:0000256" key="17">
    <source>
        <dbReference type="SAM" id="MobiDB-lite"/>
    </source>
</evidence>
<evidence type="ECO:0000313" key="21">
    <source>
        <dbReference type="Proteomes" id="UP001295794"/>
    </source>
</evidence>
<keyword evidence="12 16" id="KW-0539">Nucleus</keyword>
<keyword evidence="8 16" id="KW-0547">Nucleotide-binding</keyword>
<dbReference type="InterPro" id="IPR011009">
    <property type="entry name" value="Kinase-like_dom_sf"/>
</dbReference>
<evidence type="ECO:0000256" key="13">
    <source>
        <dbReference type="ARBA" id="ARBA00025079"/>
    </source>
</evidence>
<dbReference type="GO" id="GO:0005524">
    <property type="term" value="F:ATP binding"/>
    <property type="evidence" value="ECO:0007669"/>
    <property type="project" value="UniProtKB-KW"/>
</dbReference>
<evidence type="ECO:0000259" key="18">
    <source>
        <dbReference type="PROSITE" id="PS50290"/>
    </source>
</evidence>
<protein>
    <recommendedName>
        <fullName evidence="5 16">Serine/threonine-protein kinase Tel1</fullName>
        <ecNumber evidence="4 16">2.7.11.1</ecNumber>
    </recommendedName>
</protein>
<dbReference type="InterPro" id="IPR044107">
    <property type="entry name" value="PIKKc_ATM"/>
</dbReference>
<keyword evidence="21" id="KW-1185">Reference proteome</keyword>
<evidence type="ECO:0000259" key="19">
    <source>
        <dbReference type="PROSITE" id="PS51189"/>
    </source>
</evidence>
<feature type="region of interest" description="Disordered" evidence="17">
    <location>
        <begin position="171"/>
        <end position="214"/>
    </location>
</feature>
<dbReference type="Proteomes" id="UP001295794">
    <property type="component" value="Unassembled WGS sequence"/>
</dbReference>
<evidence type="ECO:0000313" key="20">
    <source>
        <dbReference type="EMBL" id="CAK5267803.1"/>
    </source>
</evidence>
<keyword evidence="6 16" id="KW-0723">Serine/threonine-protein kinase</keyword>
<keyword evidence="10 16" id="KW-0418">Kinase</keyword>
<dbReference type="GO" id="GO:0035556">
    <property type="term" value="P:intracellular signal transduction"/>
    <property type="evidence" value="ECO:0007669"/>
    <property type="project" value="UniProtKB-ARBA"/>
</dbReference>
<evidence type="ECO:0000256" key="7">
    <source>
        <dbReference type="ARBA" id="ARBA00022679"/>
    </source>
</evidence>
<evidence type="ECO:0000256" key="14">
    <source>
        <dbReference type="ARBA" id="ARBA00047899"/>
    </source>
</evidence>
<dbReference type="InterPro" id="IPR018936">
    <property type="entry name" value="PI3/4_kinase_CS"/>
</dbReference>
<name>A0AAD2JXT2_9AGAR</name>
<accession>A0AAD2JXT2</accession>
<proteinExistence type="inferred from homology"/>
<feature type="region of interest" description="Disordered" evidence="17">
    <location>
        <begin position="1097"/>
        <end position="1119"/>
    </location>
</feature>
<organism evidence="20 21">
    <name type="scientific">Mycena citricolor</name>
    <dbReference type="NCBI Taxonomy" id="2018698"/>
    <lineage>
        <taxon>Eukaryota</taxon>
        <taxon>Fungi</taxon>
        <taxon>Dikarya</taxon>
        <taxon>Basidiomycota</taxon>
        <taxon>Agaricomycotina</taxon>
        <taxon>Agaricomycetes</taxon>
        <taxon>Agaricomycetidae</taxon>
        <taxon>Agaricales</taxon>
        <taxon>Marasmiineae</taxon>
        <taxon>Mycenaceae</taxon>
        <taxon>Mycena</taxon>
    </lineage>
</organism>
<comment type="catalytic activity">
    <reaction evidence="14 16">
        <text>L-threonyl-[protein] + ATP = O-phospho-L-threonyl-[protein] + ADP + H(+)</text>
        <dbReference type="Rhea" id="RHEA:46608"/>
        <dbReference type="Rhea" id="RHEA-COMP:11060"/>
        <dbReference type="Rhea" id="RHEA-COMP:11605"/>
        <dbReference type="ChEBI" id="CHEBI:15378"/>
        <dbReference type="ChEBI" id="CHEBI:30013"/>
        <dbReference type="ChEBI" id="CHEBI:30616"/>
        <dbReference type="ChEBI" id="CHEBI:61977"/>
        <dbReference type="ChEBI" id="CHEBI:456216"/>
        <dbReference type="EC" id="2.7.11.1"/>
    </reaction>
</comment>
<comment type="catalytic activity">
    <reaction evidence="15">
        <text>L-seryl-[protein] + ATP = O-phospho-L-seryl-[protein] + ADP + H(+)</text>
        <dbReference type="Rhea" id="RHEA:17989"/>
        <dbReference type="Rhea" id="RHEA-COMP:9863"/>
        <dbReference type="Rhea" id="RHEA-COMP:11604"/>
        <dbReference type="ChEBI" id="CHEBI:15378"/>
        <dbReference type="ChEBI" id="CHEBI:29999"/>
        <dbReference type="ChEBI" id="CHEBI:30616"/>
        <dbReference type="ChEBI" id="CHEBI:83421"/>
        <dbReference type="ChEBI" id="CHEBI:456216"/>
        <dbReference type="EC" id="2.7.11.1"/>
    </reaction>
</comment>
<evidence type="ECO:0000256" key="9">
    <source>
        <dbReference type="ARBA" id="ARBA00022763"/>
    </source>
</evidence>
<evidence type="ECO:0000256" key="3">
    <source>
        <dbReference type="ARBA" id="ARBA00011370"/>
    </source>
</evidence>
<dbReference type="InterPro" id="IPR021668">
    <property type="entry name" value="TAN"/>
</dbReference>
<comment type="function">
    <text evidence="13 16">Serine/threonine protein kinase which activates checkpoint signaling upon genotoxic stresses such as ionizing radiation (IR), ultraviolet light (UV), or DNA replication stalling, thereby acting as a DNA damage sensor. Recognizes the substrate consensus sequence [ST]-Q. Phosphorylates histone H2A to form H2AS128ph (gamma-H2A) at sites of DNA damage, involved in the regulation of DNA damage response mechanism. Required for the control of telomere length and genome stability.</text>
</comment>
<keyword evidence="11 16" id="KW-0067">ATP-binding</keyword>
<feature type="compositionally biased region" description="Acidic residues" evidence="17">
    <location>
        <begin position="1101"/>
        <end position="1116"/>
    </location>
</feature>
<evidence type="ECO:0000256" key="12">
    <source>
        <dbReference type="ARBA" id="ARBA00023242"/>
    </source>
</evidence>
<evidence type="ECO:0000256" key="8">
    <source>
        <dbReference type="ARBA" id="ARBA00022741"/>
    </source>
</evidence>
<dbReference type="Pfam" id="PF02260">
    <property type="entry name" value="FATC"/>
    <property type="match status" value="1"/>
</dbReference>
<dbReference type="EMBL" id="CAVNYO010000135">
    <property type="protein sequence ID" value="CAK5267803.1"/>
    <property type="molecule type" value="Genomic_DNA"/>
</dbReference>
<dbReference type="SUPFAM" id="SSF48371">
    <property type="entry name" value="ARM repeat"/>
    <property type="match status" value="1"/>
</dbReference>
<evidence type="ECO:0000256" key="15">
    <source>
        <dbReference type="ARBA" id="ARBA00048679"/>
    </source>
</evidence>
<feature type="compositionally biased region" description="Basic residues" evidence="17">
    <location>
        <begin position="200"/>
        <end position="214"/>
    </location>
</feature>
<dbReference type="SMART" id="SM00146">
    <property type="entry name" value="PI3Kc"/>
    <property type="match status" value="1"/>
</dbReference>
<evidence type="ECO:0000256" key="2">
    <source>
        <dbReference type="ARBA" id="ARBA00010769"/>
    </source>
</evidence>
<feature type="domain" description="PI3K/PI4K catalytic" evidence="18">
    <location>
        <begin position="2590"/>
        <end position="2907"/>
    </location>
</feature>
<dbReference type="SMART" id="SM01343">
    <property type="entry name" value="FATC"/>
    <property type="match status" value="1"/>
</dbReference>
<evidence type="ECO:0000256" key="5">
    <source>
        <dbReference type="ARBA" id="ARBA00014619"/>
    </source>
</evidence>